<comment type="caution">
    <text evidence="2">The sequence shown here is derived from an EMBL/GenBank/DDBJ whole genome shotgun (WGS) entry which is preliminary data.</text>
</comment>
<keyword evidence="3" id="KW-1185">Reference proteome</keyword>
<evidence type="ECO:0000313" key="3">
    <source>
        <dbReference type="Proteomes" id="UP001226867"/>
    </source>
</evidence>
<proteinExistence type="predicted"/>
<reference evidence="2 3" key="1">
    <citation type="submission" date="2023-07" db="EMBL/GenBank/DDBJ databases">
        <title>Sorghum-associated microbial communities from plants grown in Nebraska, USA.</title>
        <authorList>
            <person name="Schachtman D."/>
        </authorList>
    </citation>
    <scope>NUCLEOTIDE SEQUENCE [LARGE SCALE GENOMIC DNA]</scope>
    <source>
        <strain evidence="2 3">DS1607</strain>
    </source>
</reference>
<dbReference type="InterPro" id="IPR023631">
    <property type="entry name" value="Amidase_dom"/>
</dbReference>
<gene>
    <name evidence="2" type="ORF">J2W36_004199</name>
</gene>
<evidence type="ECO:0000259" key="1">
    <source>
        <dbReference type="Pfam" id="PF01425"/>
    </source>
</evidence>
<keyword evidence="2" id="KW-0436">Ligase</keyword>
<dbReference type="GO" id="GO:0050566">
    <property type="term" value="F:asparaginyl-tRNA synthase (glutamine-hydrolyzing) activity"/>
    <property type="evidence" value="ECO:0007669"/>
    <property type="project" value="UniProtKB-EC"/>
</dbReference>
<protein>
    <submittedName>
        <fullName evidence="2">Aspartyl-tRNA(Asn)/glutamyl-tRNA(Gln) amidotransferase subunit A</fullName>
        <ecNumber evidence="2">6.3.5.6</ecNumber>
        <ecNumber evidence="2">6.3.5.7</ecNumber>
    </submittedName>
</protein>
<dbReference type="EC" id="6.3.5.7" evidence="2"/>
<evidence type="ECO:0000313" key="2">
    <source>
        <dbReference type="EMBL" id="MDP9901927.1"/>
    </source>
</evidence>
<dbReference type="SUPFAM" id="SSF75304">
    <property type="entry name" value="Amidase signature (AS) enzymes"/>
    <property type="match status" value="1"/>
</dbReference>
<accession>A0ABT9SF05</accession>
<dbReference type="InterPro" id="IPR036928">
    <property type="entry name" value="AS_sf"/>
</dbReference>
<dbReference type="InterPro" id="IPR000120">
    <property type="entry name" value="Amidase"/>
</dbReference>
<dbReference type="EMBL" id="JAUSRO010000015">
    <property type="protein sequence ID" value="MDP9901927.1"/>
    <property type="molecule type" value="Genomic_DNA"/>
</dbReference>
<dbReference type="GO" id="GO:0050567">
    <property type="term" value="F:glutaminyl-tRNA synthase (glutamine-hydrolyzing) activity"/>
    <property type="evidence" value="ECO:0007669"/>
    <property type="project" value="UniProtKB-EC"/>
</dbReference>
<organism evidence="2 3">
    <name type="scientific">Variovorax ginsengisoli</name>
    <dbReference type="NCBI Taxonomy" id="363844"/>
    <lineage>
        <taxon>Bacteria</taxon>
        <taxon>Pseudomonadati</taxon>
        <taxon>Pseudomonadota</taxon>
        <taxon>Betaproteobacteria</taxon>
        <taxon>Burkholderiales</taxon>
        <taxon>Comamonadaceae</taxon>
        <taxon>Variovorax</taxon>
    </lineage>
</organism>
<dbReference type="EC" id="6.3.5.6" evidence="2"/>
<dbReference type="PANTHER" id="PTHR11895">
    <property type="entry name" value="TRANSAMIDASE"/>
    <property type="match status" value="1"/>
</dbReference>
<sequence length="477" mass="49869">MSADALLDVPLTEAAAAVRAGAVTSEQLTRAALQRADHRRARVNAFVRVRADEALAEARALDREAAAGRWRDPLHGIPLAHKDCFERPGDTITLGSRVPGPVPGQRRAKTLERLAAAGAVDIGALNLSEMVAGPTGQNPHFGDCLNAWDADRISGGSSSGSGSAVAAGIVHGSLGSDAGGSIRLPASMQGLFGLKPTYGRVSRSGCFPRAFSLECVGPLARTARDCALLLQAIAGHDGTDATSLPAPVPDYLAALPDAAEGSRIGVLAADRVALHPEVEAAFAHAVGVASARYGAAPRVAFETLDACYAMADVFSKVEAATLHGPWMRAHPQFYSQAVYSRTEPGLHVPAVRYLEALTVRARILADFVHGPLGRADVLMLPTLPVRVPTRTEADVESPGSVFGVVASLTALTRPFNYLGVPVLSMPIGLDCNGMPIGMQLVGRPLGEARLLAMADALSNDLGWTPLTQRRPIQATPL</sequence>
<dbReference type="RefSeq" id="WP_307691692.1">
    <property type="nucleotide sequence ID" value="NZ_JAUSRO010000015.1"/>
</dbReference>
<dbReference type="Gene3D" id="3.90.1300.10">
    <property type="entry name" value="Amidase signature (AS) domain"/>
    <property type="match status" value="1"/>
</dbReference>
<dbReference type="PROSITE" id="PS00571">
    <property type="entry name" value="AMIDASES"/>
    <property type="match status" value="1"/>
</dbReference>
<feature type="domain" description="Amidase" evidence="1">
    <location>
        <begin position="28"/>
        <end position="451"/>
    </location>
</feature>
<dbReference type="Proteomes" id="UP001226867">
    <property type="component" value="Unassembled WGS sequence"/>
</dbReference>
<dbReference type="InterPro" id="IPR020556">
    <property type="entry name" value="Amidase_CS"/>
</dbReference>
<dbReference type="PANTHER" id="PTHR11895:SF176">
    <property type="entry name" value="AMIDASE AMID-RELATED"/>
    <property type="match status" value="1"/>
</dbReference>
<dbReference type="Pfam" id="PF01425">
    <property type="entry name" value="Amidase"/>
    <property type="match status" value="1"/>
</dbReference>
<name>A0ABT9SF05_9BURK</name>